<proteinExistence type="predicted"/>
<accession>A0A197JH34</accession>
<keyword evidence="2" id="KW-1185">Reference proteome</keyword>
<name>A0A197JH34_9FUNG</name>
<dbReference type="AlphaFoldDB" id="A0A197JH34"/>
<organism evidence="1 2">
    <name type="scientific">Linnemannia elongata AG-77</name>
    <dbReference type="NCBI Taxonomy" id="1314771"/>
    <lineage>
        <taxon>Eukaryota</taxon>
        <taxon>Fungi</taxon>
        <taxon>Fungi incertae sedis</taxon>
        <taxon>Mucoromycota</taxon>
        <taxon>Mortierellomycotina</taxon>
        <taxon>Mortierellomycetes</taxon>
        <taxon>Mortierellales</taxon>
        <taxon>Mortierellaceae</taxon>
        <taxon>Linnemannia</taxon>
    </lineage>
</organism>
<dbReference type="EMBL" id="KV442097">
    <property type="protein sequence ID" value="OAQ24303.1"/>
    <property type="molecule type" value="Genomic_DNA"/>
</dbReference>
<sequence>MVFSTSQQPLFQGHLNTTTNNNNNNNNTALKHPVPHLSVPQPTFTRLHSQLPFVWLKPIVL</sequence>
<reference evidence="1 2" key="1">
    <citation type="submission" date="2016-05" db="EMBL/GenBank/DDBJ databases">
        <title>Genome sequencing reveals origins of a unique bacterial endosymbiosis in the earliest lineages of terrestrial Fungi.</title>
        <authorList>
            <consortium name="DOE Joint Genome Institute"/>
            <person name="Uehling J."/>
            <person name="Gryganskyi A."/>
            <person name="Hameed K."/>
            <person name="Tschaplinski T."/>
            <person name="Misztal P."/>
            <person name="Wu S."/>
            <person name="Desiro A."/>
            <person name="Vande Pol N."/>
            <person name="Du Z.-Y."/>
            <person name="Zienkiewicz A."/>
            <person name="Zienkiewicz K."/>
            <person name="Morin E."/>
            <person name="Tisserant E."/>
            <person name="Splivallo R."/>
            <person name="Hainaut M."/>
            <person name="Henrissat B."/>
            <person name="Ohm R."/>
            <person name="Kuo A."/>
            <person name="Yan J."/>
            <person name="Lipzen A."/>
            <person name="Nolan M."/>
            <person name="Labutti K."/>
            <person name="Barry K."/>
            <person name="Goldstein A."/>
            <person name="Labbe J."/>
            <person name="Schadt C."/>
            <person name="Tuskan G."/>
            <person name="Grigoriev I."/>
            <person name="Martin F."/>
            <person name="Vilgalys R."/>
            <person name="Bonito G."/>
        </authorList>
    </citation>
    <scope>NUCLEOTIDE SEQUENCE [LARGE SCALE GENOMIC DNA]</scope>
    <source>
        <strain evidence="1 2">AG-77</strain>
    </source>
</reference>
<gene>
    <name evidence="1" type="ORF">K457DRAFT_24260</name>
</gene>
<dbReference type="Proteomes" id="UP000078512">
    <property type="component" value="Unassembled WGS sequence"/>
</dbReference>
<evidence type="ECO:0000313" key="1">
    <source>
        <dbReference type="EMBL" id="OAQ24303.1"/>
    </source>
</evidence>
<protein>
    <submittedName>
        <fullName evidence="1">Uncharacterized protein</fullName>
    </submittedName>
</protein>
<evidence type="ECO:0000313" key="2">
    <source>
        <dbReference type="Proteomes" id="UP000078512"/>
    </source>
</evidence>